<sequence length="1309" mass="143764">MADGHPRPAPEKSMAFSELEAATATMQQMAWAIAAAFHEDDLQGDSAIPQLCCQLPTSPGIHGVGWMTAGSVQEQVLSLDAFAWCEEAKTPKSKKRQAVSEDPPEKTEAKAARKKAKASHTGEGALKPKYRQAKEEDAVVEVLCFSCRRASDASVQLSVTNFFKKAAAAAPVPTPQVIDLDAPPSVDPSVCSRCRKPLRHKLPTYKKSADAMQGVGELPQLQRLRAYRRTAQKQGVPFLISEKSACALMRGPCFGCGVPAPQRGHGLTRLRFWPAGVAKPDRGGFMGPYAEANVAPACTMCNMMKGHRRISGFVECCRHIASKHTEGENFGEYPHRFRDNVSRRSRSCYISQSSTHTKTHSLTNEQFNAIVSGPCFYCGKEPRKPETNGPHDRGHFNGLDRLDSENRVYAKETTVACCGDCNIMKYRWGLQEFLEHCRSVALFHRNKEFADEAALEEAERREFDEEVAIESGEAEEDVGETEDDDCDSDQEKINVNTKTLLYLVRDAVAVGSQLLCQDGIRIPRIIHQLWMSPQQPGVTFQDREPERPDIVEAIRQWRVAALRDSPKPWQHQVWNRSSVRSVLDRYPHLADGFERLARWPERQKDFFMYAVLGIVGGFFIDADVMPLQLPSAWFEEACRADVAGSSAKIQLMVGLECRGSAKEAEAWRWSGRLQLTAWALAAAPGHPVMLRALTRYLETPGPAIGFSALAHYQHSVAMGPGLLTLLVDEWIQENSPNGGGLKAMASVLGFSAASISSDAVVTAGAVRTVYSSETITSDEETAPAGPCNESENALVQHLFMGAWKPAEGAWALDEDESRRRRRRFDGPTEFIDWRGPAFAKLLSSMRALRAAWIRGGTSKGLFFREADLPPPGNARDQLILAALGSPDPSGLQLNGLGGGISSTSKVVILSTSQRDGYDVNYLFGQVEIKERLINWEGSCGNLSAGVGLFALAEHLVKPAFDGPSQLVRVWQQNQGYGMNVHVPKGVDAPIPEAETEEEVSLLSLAGIPGREPAVYVELLEPHGAKPLLPTGEPITVLQLEDGSQVEATLVTAGNPTIFVPADVVGLRGSELPGEMDYSRILPVVDRLRAQAAPLFGIEVSDQPRVSFVAQPGCYVSTAGDAVDENAMDLLARISTPGRIHHAFTGTGSIAIACAAQVEKSIPWRCIPENRRRALLRVGHPGGVMEVKADVRHSADRGWHAVGAGFERTSRYLMRGDVFIPRPGSRCFIGWSDWATSFLGRQHPCSSLEWFQWSRLCFLFQGPFTPRDLMQEEYGNTDKSGEVCPTRRHIVSELCLHLLTCILYTPLPPS</sequence>
<comment type="caution">
    <text evidence="4">The sequence shown here is derived from an EMBL/GenBank/DDBJ whole genome shotgun (WGS) entry which is preliminary data.</text>
</comment>
<dbReference type="EMBL" id="LSRX01000232">
    <property type="protein sequence ID" value="OLQ03578.1"/>
    <property type="molecule type" value="Genomic_DNA"/>
</dbReference>
<feature type="compositionally biased region" description="Acidic residues" evidence="3">
    <location>
        <begin position="464"/>
        <end position="488"/>
    </location>
</feature>
<dbReference type="GO" id="GO:0016853">
    <property type="term" value="F:isomerase activity"/>
    <property type="evidence" value="ECO:0007669"/>
    <property type="project" value="UniProtKB-KW"/>
</dbReference>
<dbReference type="Gene3D" id="3.10.310.10">
    <property type="entry name" value="Diaminopimelate Epimerase, Chain A, domain 1"/>
    <property type="match status" value="2"/>
</dbReference>
<dbReference type="Pfam" id="PF04303">
    <property type="entry name" value="PrpF"/>
    <property type="match status" value="1"/>
</dbReference>
<name>A0A1Q9E824_SYMMI</name>
<keyword evidence="2 4" id="KW-0413">Isomerase</keyword>
<proteinExistence type="inferred from homology"/>
<dbReference type="SUPFAM" id="SSF54506">
    <property type="entry name" value="Diaminopimelate epimerase-like"/>
    <property type="match status" value="2"/>
</dbReference>
<dbReference type="Gene3D" id="3.30.40.220">
    <property type="match status" value="1"/>
</dbReference>
<comment type="similarity">
    <text evidence="1">Belongs to the PrpF family.</text>
</comment>
<gene>
    <name evidence="4" type="primary">yraM</name>
    <name evidence="4" type="ORF">AK812_SmicGene13420</name>
</gene>
<dbReference type="PANTHER" id="PTHR43709">
    <property type="entry name" value="ACONITATE ISOMERASE-RELATED"/>
    <property type="match status" value="1"/>
</dbReference>
<reference evidence="4 5" key="1">
    <citation type="submission" date="2016-02" db="EMBL/GenBank/DDBJ databases">
        <title>Genome analysis of coral dinoflagellate symbionts highlights evolutionary adaptations to a symbiotic lifestyle.</title>
        <authorList>
            <person name="Aranda M."/>
            <person name="Li Y."/>
            <person name="Liew Y.J."/>
            <person name="Baumgarten S."/>
            <person name="Simakov O."/>
            <person name="Wilson M."/>
            <person name="Piel J."/>
            <person name="Ashoor H."/>
            <person name="Bougouffa S."/>
            <person name="Bajic V.B."/>
            <person name="Ryu T."/>
            <person name="Ravasi T."/>
            <person name="Bayer T."/>
            <person name="Micklem G."/>
            <person name="Kim H."/>
            <person name="Bhak J."/>
            <person name="Lajeunesse T.C."/>
            <person name="Voolstra C.R."/>
        </authorList>
    </citation>
    <scope>NUCLEOTIDE SEQUENCE [LARGE SCALE GENOMIC DNA]</scope>
    <source>
        <strain evidence="4 5">CCMP2467</strain>
    </source>
</reference>
<dbReference type="Gene3D" id="3.90.550.20">
    <property type="match status" value="1"/>
</dbReference>
<dbReference type="OrthoDB" id="409543at2759"/>
<dbReference type="Proteomes" id="UP000186817">
    <property type="component" value="Unassembled WGS sequence"/>
</dbReference>
<evidence type="ECO:0000256" key="1">
    <source>
        <dbReference type="ARBA" id="ARBA00007673"/>
    </source>
</evidence>
<evidence type="ECO:0000313" key="4">
    <source>
        <dbReference type="EMBL" id="OLQ03578.1"/>
    </source>
</evidence>
<accession>A0A1Q9E824</accession>
<evidence type="ECO:0000256" key="3">
    <source>
        <dbReference type="SAM" id="MobiDB-lite"/>
    </source>
</evidence>
<keyword evidence="5" id="KW-1185">Reference proteome</keyword>
<dbReference type="InterPro" id="IPR007400">
    <property type="entry name" value="PrpF-like"/>
</dbReference>
<feature type="region of interest" description="Disordered" evidence="3">
    <location>
        <begin position="92"/>
        <end position="126"/>
    </location>
</feature>
<evidence type="ECO:0000313" key="5">
    <source>
        <dbReference type="Proteomes" id="UP000186817"/>
    </source>
</evidence>
<evidence type="ECO:0000256" key="2">
    <source>
        <dbReference type="ARBA" id="ARBA00023235"/>
    </source>
</evidence>
<protein>
    <submittedName>
        <fullName evidence="4">Putative isomerase YraM</fullName>
    </submittedName>
</protein>
<dbReference type="PANTHER" id="PTHR43709:SF2">
    <property type="entry name" value="DUF453 DOMAIN PROTEIN (AFU_ORTHOLOGUE AFUA_6G00360)"/>
    <property type="match status" value="1"/>
</dbReference>
<organism evidence="4 5">
    <name type="scientific">Symbiodinium microadriaticum</name>
    <name type="common">Dinoflagellate</name>
    <name type="synonym">Zooxanthella microadriatica</name>
    <dbReference type="NCBI Taxonomy" id="2951"/>
    <lineage>
        <taxon>Eukaryota</taxon>
        <taxon>Sar</taxon>
        <taxon>Alveolata</taxon>
        <taxon>Dinophyceae</taxon>
        <taxon>Suessiales</taxon>
        <taxon>Symbiodiniaceae</taxon>
        <taxon>Symbiodinium</taxon>
    </lineage>
</organism>
<feature type="region of interest" description="Disordered" evidence="3">
    <location>
        <begin position="460"/>
        <end position="489"/>
    </location>
</feature>